<dbReference type="InterPro" id="IPR038658">
    <property type="entry name" value="SsgB_sf"/>
</dbReference>
<evidence type="ECO:0000256" key="5">
    <source>
        <dbReference type="ARBA" id="ARBA00023210"/>
    </source>
</evidence>
<evidence type="ECO:0000256" key="6">
    <source>
        <dbReference type="ARBA" id="ARBA00023306"/>
    </source>
</evidence>
<evidence type="ECO:0000313" key="7">
    <source>
        <dbReference type="EMBL" id="GLW55474.1"/>
    </source>
</evidence>
<dbReference type="EMBL" id="BSRX01000019">
    <property type="protein sequence ID" value="GLW55474.1"/>
    <property type="molecule type" value="Genomic_DNA"/>
</dbReference>
<dbReference type="OrthoDB" id="4219233at2"/>
<keyword evidence="4" id="KW-0749">Sporulation</keyword>
<dbReference type="GO" id="GO:0000917">
    <property type="term" value="P:division septum assembly"/>
    <property type="evidence" value="ECO:0007669"/>
    <property type="project" value="UniProtKB-KW"/>
</dbReference>
<dbReference type="InterPro" id="IPR006776">
    <property type="entry name" value="SsgB"/>
</dbReference>
<sequence length="134" mass="14214">MPVAVSRPISVTLPESPYPHTPVTGQLRFDPALPYGVGLAFPPRRPGDQDIVWWFGRDLLAEGRHTPSGEGDVRVAPGADGRILVTLGSRTDRAVISAPAETVNAFLADTFAEVPPGTESAHLDLDPGLARLLA</sequence>
<keyword evidence="6" id="KW-0131">Cell cycle</keyword>
<comment type="caution">
    <text evidence="7">The sequence shown here is derived from an EMBL/GenBank/DDBJ whole genome shotgun (WGS) entry which is preliminary data.</text>
</comment>
<dbReference type="AlphaFoldDB" id="A0A9W6PIC1"/>
<comment type="similarity">
    <text evidence="2">Belongs to the SsgA family.</text>
</comment>
<evidence type="ECO:0000256" key="3">
    <source>
        <dbReference type="ARBA" id="ARBA00022618"/>
    </source>
</evidence>
<dbReference type="Gene3D" id="2.30.31.20">
    <property type="entry name" value="Sporulation-specific cell division protein SsgB"/>
    <property type="match status" value="1"/>
</dbReference>
<gene>
    <name evidence="7" type="primary">ssgB</name>
    <name evidence="7" type="ORF">Kpho01_34850</name>
</gene>
<dbReference type="RefSeq" id="WP_033252805.1">
    <property type="nucleotide sequence ID" value="NZ_BSRX01000019.1"/>
</dbReference>
<proteinExistence type="inferred from homology"/>
<evidence type="ECO:0000256" key="2">
    <source>
        <dbReference type="ARBA" id="ARBA00009323"/>
    </source>
</evidence>
<dbReference type="Proteomes" id="UP001165143">
    <property type="component" value="Unassembled WGS sequence"/>
</dbReference>
<accession>A0A9W6PIC1</accession>
<dbReference type="Pfam" id="PF04686">
    <property type="entry name" value="SsgA"/>
    <property type="match status" value="1"/>
</dbReference>
<evidence type="ECO:0000256" key="4">
    <source>
        <dbReference type="ARBA" id="ARBA00022969"/>
    </source>
</evidence>
<dbReference type="GO" id="GO:0030435">
    <property type="term" value="P:sporulation resulting in formation of a cellular spore"/>
    <property type="evidence" value="ECO:0007669"/>
    <property type="project" value="UniProtKB-KW"/>
</dbReference>
<protein>
    <submittedName>
        <fullName evidence="7">Sporulation-specific cell division protein SsgB</fullName>
    </submittedName>
</protein>
<evidence type="ECO:0000313" key="8">
    <source>
        <dbReference type="Proteomes" id="UP001165143"/>
    </source>
</evidence>
<reference evidence="7" key="1">
    <citation type="submission" date="2023-02" db="EMBL/GenBank/DDBJ databases">
        <title>Kitasatospora phosalacinea NBRC 14362.</title>
        <authorList>
            <person name="Ichikawa N."/>
            <person name="Sato H."/>
            <person name="Tonouchi N."/>
        </authorList>
    </citation>
    <scope>NUCLEOTIDE SEQUENCE</scope>
    <source>
        <strain evidence="7">NBRC 14362</strain>
    </source>
</reference>
<comment type="subcellular location">
    <subcellularLocation>
        <location evidence="1">Cell septum</location>
    </subcellularLocation>
</comment>
<name>A0A9W6PIC1_9ACTN</name>
<dbReference type="GO" id="GO:0030428">
    <property type="term" value="C:cell septum"/>
    <property type="evidence" value="ECO:0007669"/>
    <property type="project" value="UniProtKB-SubCell"/>
</dbReference>
<keyword evidence="5" id="KW-0717">Septation</keyword>
<keyword evidence="3 7" id="KW-0132">Cell division</keyword>
<organism evidence="7 8">
    <name type="scientific">Kitasatospora phosalacinea</name>
    <dbReference type="NCBI Taxonomy" id="2065"/>
    <lineage>
        <taxon>Bacteria</taxon>
        <taxon>Bacillati</taxon>
        <taxon>Actinomycetota</taxon>
        <taxon>Actinomycetes</taxon>
        <taxon>Kitasatosporales</taxon>
        <taxon>Streptomycetaceae</taxon>
        <taxon>Kitasatospora</taxon>
    </lineage>
</organism>
<evidence type="ECO:0000256" key="1">
    <source>
        <dbReference type="ARBA" id="ARBA00004431"/>
    </source>
</evidence>